<reference evidence="2" key="1">
    <citation type="submission" date="2021-06" db="EMBL/GenBank/DDBJ databases">
        <authorList>
            <person name="Kallberg Y."/>
            <person name="Tangrot J."/>
            <person name="Rosling A."/>
        </authorList>
    </citation>
    <scope>NUCLEOTIDE SEQUENCE</scope>
    <source>
        <strain evidence="2">AZ414A</strain>
    </source>
</reference>
<feature type="compositionally biased region" description="Basic and acidic residues" evidence="1">
    <location>
        <begin position="189"/>
        <end position="207"/>
    </location>
</feature>
<dbReference type="EMBL" id="CAJVPK010000825">
    <property type="protein sequence ID" value="CAG8552194.1"/>
    <property type="molecule type" value="Genomic_DNA"/>
</dbReference>
<gene>
    <name evidence="2" type="ORF">DEBURN_LOCUS7158</name>
</gene>
<keyword evidence="3" id="KW-1185">Reference proteome</keyword>
<evidence type="ECO:0000256" key="1">
    <source>
        <dbReference type="SAM" id="MobiDB-lite"/>
    </source>
</evidence>
<accession>A0A9N9B3T7</accession>
<dbReference type="Proteomes" id="UP000789706">
    <property type="component" value="Unassembled WGS sequence"/>
</dbReference>
<evidence type="ECO:0000313" key="2">
    <source>
        <dbReference type="EMBL" id="CAG8552194.1"/>
    </source>
</evidence>
<name>A0A9N9B3T7_9GLOM</name>
<sequence length="219" mass="24537">MILCAECKLKGVFMEPSGNPGEFCSNQCRKAAVEHGKVQGCAMCHIYPRVRLQNGSRSNYCGRQCQSRAQVVQRPPTTQSNISITSPTRPTPTIPVSGGIWVPVKVPLCLYCQNKPCWKDPGTQAYSSFCGRRCKEAFDAETPPSDPQLDLNQPPGLDKLNETKPNKNKRTNTLQSIDDDSELPPPYEPSDRDRYKNCSDRKITRDDSFDDENPYGTKF</sequence>
<feature type="region of interest" description="Disordered" evidence="1">
    <location>
        <begin position="140"/>
        <end position="219"/>
    </location>
</feature>
<dbReference type="AlphaFoldDB" id="A0A9N9B3T7"/>
<organism evidence="2 3">
    <name type="scientific">Diversispora eburnea</name>
    <dbReference type="NCBI Taxonomy" id="1213867"/>
    <lineage>
        <taxon>Eukaryota</taxon>
        <taxon>Fungi</taxon>
        <taxon>Fungi incertae sedis</taxon>
        <taxon>Mucoromycota</taxon>
        <taxon>Glomeromycotina</taxon>
        <taxon>Glomeromycetes</taxon>
        <taxon>Diversisporales</taxon>
        <taxon>Diversisporaceae</taxon>
        <taxon>Diversispora</taxon>
    </lineage>
</organism>
<comment type="caution">
    <text evidence="2">The sequence shown here is derived from an EMBL/GenBank/DDBJ whole genome shotgun (WGS) entry which is preliminary data.</text>
</comment>
<dbReference type="OrthoDB" id="2432958at2759"/>
<proteinExistence type="predicted"/>
<protein>
    <submittedName>
        <fullName evidence="2">4822_t:CDS:1</fullName>
    </submittedName>
</protein>
<evidence type="ECO:0000313" key="3">
    <source>
        <dbReference type="Proteomes" id="UP000789706"/>
    </source>
</evidence>